<dbReference type="CDD" id="cd07374">
    <property type="entry name" value="CYTH-like_Pase"/>
    <property type="match status" value="1"/>
</dbReference>
<protein>
    <recommendedName>
        <fullName evidence="1">CYTH domain-containing protein</fullName>
    </recommendedName>
</protein>
<feature type="domain" description="CYTH" evidence="1">
    <location>
        <begin position="1"/>
        <end position="196"/>
    </location>
</feature>
<dbReference type="Proteomes" id="UP000001514">
    <property type="component" value="Unassembled WGS sequence"/>
</dbReference>
<dbReference type="GO" id="GO:0016462">
    <property type="term" value="F:pyrophosphatase activity"/>
    <property type="evidence" value="ECO:0007669"/>
    <property type="project" value="UniProtKB-ARBA"/>
</dbReference>
<dbReference type="SUPFAM" id="SSF55154">
    <property type="entry name" value="CYTH-like phosphatases"/>
    <property type="match status" value="1"/>
</dbReference>
<evidence type="ECO:0000259" key="1">
    <source>
        <dbReference type="PROSITE" id="PS51707"/>
    </source>
</evidence>
<evidence type="ECO:0000313" key="2">
    <source>
        <dbReference type="EMBL" id="EFJ18362.1"/>
    </source>
</evidence>
<dbReference type="FunCoup" id="D8S0M7">
    <property type="interactions" value="442"/>
</dbReference>
<dbReference type="OrthoDB" id="2160189at2759"/>
<dbReference type="Gene3D" id="2.40.320.10">
    <property type="entry name" value="Hypothetical Protein Pfu-838710-001"/>
    <property type="match status" value="1"/>
</dbReference>
<sequence length="204" mass="23035">MEVEVKLTLPDDRSHARLAEILLPYFKIKHEQENLFFDGANAELSARRAVLRLRFYNGDARCVVSLKARAILENGVSRVEESEEDLDAATGRECVGDPSKLPAVTSAIVQRVVREFGVTEFVCLGGFKNTRQVFEWEGEKLELDETRYAFGTAYEVECETPDPERVRAMLEEFLGVHGIPFSHSVASKFAVFRSGRLPSDEMME</sequence>
<evidence type="ECO:0000313" key="4">
    <source>
        <dbReference type="Proteomes" id="UP000001514"/>
    </source>
</evidence>
<name>D8S0M7_SELML</name>
<dbReference type="Gramene" id="EFJ22081">
    <property type="protein sequence ID" value="EFJ22081"/>
    <property type="gene ID" value="SELMODRAFT_105903"/>
</dbReference>
<dbReference type="AlphaFoldDB" id="D8S0M7"/>
<dbReference type="PROSITE" id="PS51707">
    <property type="entry name" value="CYTH"/>
    <property type="match status" value="1"/>
</dbReference>
<dbReference type="Gramene" id="EFJ18362">
    <property type="protein sequence ID" value="EFJ18362"/>
    <property type="gene ID" value="SELMODRAFT_112749"/>
</dbReference>
<dbReference type="KEGG" id="smo:SELMODRAFT_105903"/>
<dbReference type="OMA" id="DETHFHF"/>
<dbReference type="Pfam" id="PF01928">
    <property type="entry name" value="CYTH"/>
    <property type="match status" value="1"/>
</dbReference>
<keyword evidence="4" id="KW-1185">Reference proteome</keyword>
<organism evidence="4">
    <name type="scientific">Selaginella moellendorffii</name>
    <name type="common">Spikemoss</name>
    <dbReference type="NCBI Taxonomy" id="88036"/>
    <lineage>
        <taxon>Eukaryota</taxon>
        <taxon>Viridiplantae</taxon>
        <taxon>Streptophyta</taxon>
        <taxon>Embryophyta</taxon>
        <taxon>Tracheophyta</taxon>
        <taxon>Lycopodiopsida</taxon>
        <taxon>Selaginellales</taxon>
        <taxon>Selaginellaceae</taxon>
        <taxon>Selaginella</taxon>
    </lineage>
</organism>
<dbReference type="HOGENOM" id="CLU_117403_0_0_1"/>
<dbReference type="InterPro" id="IPR033469">
    <property type="entry name" value="CYTH-like_dom_sf"/>
</dbReference>
<dbReference type="EMBL" id="GL377597">
    <property type="protein sequence ID" value="EFJ22081.1"/>
    <property type="molecule type" value="Genomic_DNA"/>
</dbReference>
<reference evidence="3 4" key="1">
    <citation type="journal article" date="2011" name="Science">
        <title>The Selaginella genome identifies genetic changes associated with the evolution of vascular plants.</title>
        <authorList>
            <person name="Banks J.A."/>
            <person name="Nishiyama T."/>
            <person name="Hasebe M."/>
            <person name="Bowman J.L."/>
            <person name="Gribskov M."/>
            <person name="dePamphilis C."/>
            <person name="Albert V.A."/>
            <person name="Aono N."/>
            <person name="Aoyama T."/>
            <person name="Ambrose B.A."/>
            <person name="Ashton N.W."/>
            <person name="Axtell M.J."/>
            <person name="Barker E."/>
            <person name="Barker M.S."/>
            <person name="Bennetzen J.L."/>
            <person name="Bonawitz N.D."/>
            <person name="Chapple C."/>
            <person name="Cheng C."/>
            <person name="Correa L.G."/>
            <person name="Dacre M."/>
            <person name="DeBarry J."/>
            <person name="Dreyer I."/>
            <person name="Elias M."/>
            <person name="Engstrom E.M."/>
            <person name="Estelle M."/>
            <person name="Feng L."/>
            <person name="Finet C."/>
            <person name="Floyd S.K."/>
            <person name="Frommer W.B."/>
            <person name="Fujita T."/>
            <person name="Gramzow L."/>
            <person name="Gutensohn M."/>
            <person name="Harholt J."/>
            <person name="Hattori M."/>
            <person name="Heyl A."/>
            <person name="Hirai T."/>
            <person name="Hiwatashi Y."/>
            <person name="Ishikawa M."/>
            <person name="Iwata M."/>
            <person name="Karol K.G."/>
            <person name="Koehler B."/>
            <person name="Kolukisaoglu U."/>
            <person name="Kubo M."/>
            <person name="Kurata T."/>
            <person name="Lalonde S."/>
            <person name="Li K."/>
            <person name="Li Y."/>
            <person name="Litt A."/>
            <person name="Lyons E."/>
            <person name="Manning G."/>
            <person name="Maruyama T."/>
            <person name="Michael T.P."/>
            <person name="Mikami K."/>
            <person name="Miyazaki S."/>
            <person name="Morinaga S."/>
            <person name="Murata T."/>
            <person name="Mueller-Roeber B."/>
            <person name="Nelson D.R."/>
            <person name="Obara M."/>
            <person name="Oguri Y."/>
            <person name="Olmstead R.G."/>
            <person name="Onodera N."/>
            <person name="Petersen B.L."/>
            <person name="Pils B."/>
            <person name="Prigge M."/>
            <person name="Rensing S.A."/>
            <person name="Riano-Pachon D.M."/>
            <person name="Roberts A.W."/>
            <person name="Sato Y."/>
            <person name="Scheller H.V."/>
            <person name="Schulz B."/>
            <person name="Schulz C."/>
            <person name="Shakirov E.V."/>
            <person name="Shibagaki N."/>
            <person name="Shinohara N."/>
            <person name="Shippen D.E."/>
            <person name="Soerensen I."/>
            <person name="Sotooka R."/>
            <person name="Sugimoto N."/>
            <person name="Sugita M."/>
            <person name="Sumikawa N."/>
            <person name="Tanurdzic M."/>
            <person name="Theissen G."/>
            <person name="Ulvskov P."/>
            <person name="Wakazuki S."/>
            <person name="Weng J.K."/>
            <person name="Willats W.W."/>
            <person name="Wipf D."/>
            <person name="Wolf P.G."/>
            <person name="Yang L."/>
            <person name="Zimmer A.D."/>
            <person name="Zhu Q."/>
            <person name="Mitros T."/>
            <person name="Hellsten U."/>
            <person name="Loque D."/>
            <person name="Otillar R."/>
            <person name="Salamov A."/>
            <person name="Schmutz J."/>
            <person name="Shapiro H."/>
            <person name="Lindquist E."/>
            <person name="Lucas S."/>
            <person name="Rokhsar D."/>
            <person name="Grigoriev I.V."/>
        </authorList>
    </citation>
    <scope>NUCLEOTIDE SEQUENCE [LARGE SCALE GENOMIC DNA]</scope>
</reference>
<dbReference type="PANTHER" id="PTHR34948">
    <property type="entry name" value="OS08G0299200 PROTEIN"/>
    <property type="match status" value="1"/>
</dbReference>
<evidence type="ECO:0000313" key="3">
    <source>
        <dbReference type="EMBL" id="EFJ22081.1"/>
    </source>
</evidence>
<dbReference type="PANTHER" id="PTHR34948:SF2">
    <property type="entry name" value="TRIPHOSPHATE TUNNEL METALLOENZYME 3"/>
    <property type="match status" value="1"/>
</dbReference>
<dbReference type="EMBL" id="GL377610">
    <property type="protein sequence ID" value="EFJ18362.1"/>
    <property type="molecule type" value="Genomic_DNA"/>
</dbReference>
<dbReference type="eggNOG" id="ENOG502QUVI">
    <property type="taxonomic scope" value="Eukaryota"/>
</dbReference>
<gene>
    <name evidence="3" type="ORF">SELMODRAFT_105903</name>
    <name evidence="2" type="ORF">SELMODRAFT_112749</name>
</gene>
<dbReference type="InParanoid" id="D8S0M7"/>
<dbReference type="InterPro" id="IPR023577">
    <property type="entry name" value="CYTH_domain"/>
</dbReference>
<accession>D8S0M7</accession>
<proteinExistence type="predicted"/>
<dbReference type="KEGG" id="smo:SELMODRAFT_112749"/>